<dbReference type="Pfam" id="PF05296">
    <property type="entry name" value="TAS2R"/>
    <property type="match status" value="1"/>
</dbReference>
<feature type="transmembrane region" description="Helical" evidence="3">
    <location>
        <begin position="207"/>
        <end position="228"/>
    </location>
</feature>
<keyword evidence="2 3" id="KW-0812">Transmembrane</keyword>
<keyword evidence="2 3" id="KW-0472">Membrane</keyword>
<comment type="caution">
    <text evidence="4">The sequence shown here is derived from an EMBL/GenBank/DDBJ whole genome shotgun (WGS) entry which is preliminary data.</text>
</comment>
<dbReference type="Proteomes" id="UP000752171">
    <property type="component" value="Unassembled WGS sequence"/>
</dbReference>
<evidence type="ECO:0000256" key="2">
    <source>
        <dbReference type="RuleBase" id="RU004424"/>
    </source>
</evidence>
<dbReference type="GO" id="GO:0004930">
    <property type="term" value="F:G protein-coupled receptor activity"/>
    <property type="evidence" value="ECO:0007669"/>
    <property type="project" value="UniProtKB-KW"/>
</dbReference>
<dbReference type="AlphaFoldDB" id="A0A8T2LJ97"/>
<reference evidence="4 5" key="1">
    <citation type="submission" date="2021-07" db="EMBL/GenBank/DDBJ databases">
        <authorList>
            <person name="Imarazene B."/>
            <person name="Zahm M."/>
            <person name="Klopp C."/>
            <person name="Cabau C."/>
            <person name="Beille S."/>
            <person name="Jouanno E."/>
            <person name="Castinel A."/>
            <person name="Lluch J."/>
            <person name="Gil L."/>
            <person name="Kuchtly C."/>
            <person name="Lopez Roques C."/>
            <person name="Donnadieu C."/>
            <person name="Parrinello H."/>
            <person name="Journot L."/>
            <person name="Du K."/>
            <person name="Schartl M."/>
            <person name="Retaux S."/>
            <person name="Guiguen Y."/>
        </authorList>
    </citation>
    <scope>NUCLEOTIDE SEQUENCE [LARGE SCALE GENOMIC DNA]</scope>
    <source>
        <strain evidence="4">Pach_M1</strain>
        <tissue evidence="4">Testis</tissue>
    </source>
</reference>
<feature type="transmembrane region" description="Helical" evidence="3">
    <location>
        <begin position="84"/>
        <end position="104"/>
    </location>
</feature>
<keyword evidence="2" id="KW-0297">G-protein coupled receptor</keyword>
<evidence type="ECO:0000256" key="3">
    <source>
        <dbReference type="SAM" id="Phobius"/>
    </source>
</evidence>
<keyword evidence="2" id="KW-0716">Sensory transduction</keyword>
<keyword evidence="2 4" id="KW-0675">Receptor</keyword>
<comment type="similarity">
    <text evidence="1">Belongs to the G-protein coupled receptor T2R family.</text>
</comment>
<feature type="transmembrane region" description="Helical" evidence="3">
    <location>
        <begin position="55"/>
        <end position="78"/>
    </location>
</feature>
<dbReference type="GO" id="GO:0033038">
    <property type="term" value="F:bitter taste receptor activity"/>
    <property type="evidence" value="ECO:0007669"/>
    <property type="project" value="InterPro"/>
</dbReference>
<feature type="transmembrane region" description="Helical" evidence="3">
    <location>
        <begin position="165"/>
        <end position="187"/>
    </location>
</feature>
<dbReference type="EMBL" id="JAICCE010000011">
    <property type="protein sequence ID" value="KAG9271599.1"/>
    <property type="molecule type" value="Genomic_DNA"/>
</dbReference>
<organism evidence="4 5">
    <name type="scientific">Astyanax mexicanus</name>
    <name type="common">Blind cave fish</name>
    <name type="synonym">Astyanax fasciatus mexicanus</name>
    <dbReference type="NCBI Taxonomy" id="7994"/>
    <lineage>
        <taxon>Eukaryota</taxon>
        <taxon>Metazoa</taxon>
        <taxon>Chordata</taxon>
        <taxon>Craniata</taxon>
        <taxon>Vertebrata</taxon>
        <taxon>Euteleostomi</taxon>
        <taxon>Actinopterygii</taxon>
        <taxon>Neopterygii</taxon>
        <taxon>Teleostei</taxon>
        <taxon>Ostariophysi</taxon>
        <taxon>Characiformes</taxon>
        <taxon>Characoidei</taxon>
        <taxon>Acestrorhamphidae</taxon>
        <taxon>Acestrorhamphinae</taxon>
        <taxon>Astyanax</taxon>
    </lineage>
</organism>
<evidence type="ECO:0000313" key="4">
    <source>
        <dbReference type="EMBL" id="KAG9271599.1"/>
    </source>
</evidence>
<keyword evidence="3" id="KW-1133">Transmembrane helix</keyword>
<evidence type="ECO:0000313" key="5">
    <source>
        <dbReference type="Proteomes" id="UP000752171"/>
    </source>
</evidence>
<feature type="transmembrane region" description="Helical" evidence="3">
    <location>
        <begin position="12"/>
        <end position="34"/>
    </location>
</feature>
<name>A0A8T2LJ97_ASTMX</name>
<sequence length="288" mass="32670">GKEEHQSLYILLNVPVSVSCLLLNIFYYFCLIVPQKGTEILKQPLKALLGSLLRCNVFIHISILVMSIISIVVYTMMISVNSSHWLNIFYCFQIIPVQHPYFIWLKKNIRVFIYSFLIINIAVCLLGMNGSIGYILIFFADVNITDWTTVTRFIVSDEAAFCIKLGLYMLSFCVMLGSSCVTVVFLWRHIKNMEKNIGSSCISVQAFLHIICSALVIIDELLVFLLISDFDLNRNILCTVISLYSFATTINLGLSQSVFRQRAVHVWQNCFRPCSSLSVLITAQTSVS</sequence>
<dbReference type="GO" id="GO:0016020">
    <property type="term" value="C:membrane"/>
    <property type="evidence" value="ECO:0007669"/>
    <property type="project" value="UniProtKB-SubCell"/>
</dbReference>
<keyword evidence="2" id="KW-0919">Taste</keyword>
<gene>
    <name evidence="4" type="ORF">AMEX_G14543</name>
</gene>
<dbReference type="InterPro" id="IPR007960">
    <property type="entry name" value="TAS2R"/>
</dbReference>
<protein>
    <recommendedName>
        <fullName evidence="2">Taste receptor type 2</fullName>
    </recommendedName>
</protein>
<feature type="transmembrane region" description="Helical" evidence="3">
    <location>
        <begin position="234"/>
        <end position="254"/>
    </location>
</feature>
<evidence type="ECO:0000256" key="1">
    <source>
        <dbReference type="RuleBase" id="RU004423"/>
    </source>
</evidence>
<feature type="transmembrane region" description="Helical" evidence="3">
    <location>
        <begin position="111"/>
        <end position="140"/>
    </location>
</feature>
<keyword evidence="2" id="KW-0807">Transducer</keyword>
<accession>A0A8T2LJ97</accession>
<proteinExistence type="inferred from homology"/>
<comment type="subcellular location">
    <subcellularLocation>
        <location evidence="2">Membrane</location>
        <topology evidence="2">Multi-pass membrane protein</topology>
    </subcellularLocation>
</comment>
<feature type="non-terminal residue" evidence="4">
    <location>
        <position position="288"/>
    </location>
</feature>